<dbReference type="KEGG" id="dpx:DAPPUDRAFT_240578"/>
<dbReference type="HOGENOM" id="CLU_2294431_0_0_1"/>
<organism evidence="2 3">
    <name type="scientific">Daphnia pulex</name>
    <name type="common">Water flea</name>
    <dbReference type="NCBI Taxonomy" id="6669"/>
    <lineage>
        <taxon>Eukaryota</taxon>
        <taxon>Metazoa</taxon>
        <taxon>Ecdysozoa</taxon>
        <taxon>Arthropoda</taxon>
        <taxon>Crustacea</taxon>
        <taxon>Branchiopoda</taxon>
        <taxon>Diplostraca</taxon>
        <taxon>Cladocera</taxon>
        <taxon>Anomopoda</taxon>
        <taxon>Daphniidae</taxon>
        <taxon>Daphnia</taxon>
    </lineage>
</organism>
<evidence type="ECO:0000313" key="3">
    <source>
        <dbReference type="Proteomes" id="UP000000305"/>
    </source>
</evidence>
<dbReference type="AlphaFoldDB" id="E9GBW1"/>
<protein>
    <submittedName>
        <fullName evidence="2">Uncharacterized protein</fullName>
    </submittedName>
</protein>
<dbReference type="EMBL" id="GL732538">
    <property type="protein sequence ID" value="EFX83028.1"/>
    <property type="molecule type" value="Genomic_DNA"/>
</dbReference>
<reference evidence="2 3" key="1">
    <citation type="journal article" date="2011" name="Science">
        <title>The ecoresponsive genome of Daphnia pulex.</title>
        <authorList>
            <person name="Colbourne J.K."/>
            <person name="Pfrender M.E."/>
            <person name="Gilbert D."/>
            <person name="Thomas W.K."/>
            <person name="Tucker A."/>
            <person name="Oakley T.H."/>
            <person name="Tokishita S."/>
            <person name="Aerts A."/>
            <person name="Arnold G.J."/>
            <person name="Basu M.K."/>
            <person name="Bauer D.J."/>
            <person name="Caceres C.E."/>
            <person name="Carmel L."/>
            <person name="Casola C."/>
            <person name="Choi J.H."/>
            <person name="Detter J.C."/>
            <person name="Dong Q."/>
            <person name="Dusheyko S."/>
            <person name="Eads B.D."/>
            <person name="Frohlich T."/>
            <person name="Geiler-Samerotte K.A."/>
            <person name="Gerlach D."/>
            <person name="Hatcher P."/>
            <person name="Jogdeo S."/>
            <person name="Krijgsveld J."/>
            <person name="Kriventseva E.V."/>
            <person name="Kultz D."/>
            <person name="Laforsch C."/>
            <person name="Lindquist E."/>
            <person name="Lopez J."/>
            <person name="Manak J.R."/>
            <person name="Muller J."/>
            <person name="Pangilinan J."/>
            <person name="Patwardhan R.P."/>
            <person name="Pitluck S."/>
            <person name="Pritham E.J."/>
            <person name="Rechtsteiner A."/>
            <person name="Rho M."/>
            <person name="Rogozin I.B."/>
            <person name="Sakarya O."/>
            <person name="Salamov A."/>
            <person name="Schaack S."/>
            <person name="Shapiro H."/>
            <person name="Shiga Y."/>
            <person name="Skalitzky C."/>
            <person name="Smith Z."/>
            <person name="Souvorov A."/>
            <person name="Sung W."/>
            <person name="Tang Z."/>
            <person name="Tsuchiya D."/>
            <person name="Tu H."/>
            <person name="Vos H."/>
            <person name="Wang M."/>
            <person name="Wolf Y.I."/>
            <person name="Yamagata H."/>
            <person name="Yamada T."/>
            <person name="Ye Y."/>
            <person name="Shaw J.R."/>
            <person name="Andrews J."/>
            <person name="Crease T.J."/>
            <person name="Tang H."/>
            <person name="Lucas S.M."/>
            <person name="Robertson H.M."/>
            <person name="Bork P."/>
            <person name="Koonin E.V."/>
            <person name="Zdobnov E.M."/>
            <person name="Grigoriev I.V."/>
            <person name="Lynch M."/>
            <person name="Boore J.L."/>
        </authorList>
    </citation>
    <scope>NUCLEOTIDE SEQUENCE [LARGE SCALE GENOMIC DNA]</scope>
</reference>
<gene>
    <name evidence="2" type="ORF">DAPPUDRAFT_240578</name>
</gene>
<feature type="region of interest" description="Disordered" evidence="1">
    <location>
        <begin position="60"/>
        <end position="80"/>
    </location>
</feature>
<name>E9GBW1_DAPPU</name>
<evidence type="ECO:0000256" key="1">
    <source>
        <dbReference type="SAM" id="MobiDB-lite"/>
    </source>
</evidence>
<dbReference type="InParanoid" id="E9GBW1"/>
<proteinExistence type="predicted"/>
<evidence type="ECO:0000313" key="2">
    <source>
        <dbReference type="EMBL" id="EFX83028.1"/>
    </source>
</evidence>
<dbReference type="eggNOG" id="KOG3533">
    <property type="taxonomic scope" value="Eukaryota"/>
</dbReference>
<keyword evidence="3" id="KW-1185">Reference proteome</keyword>
<sequence length="101" mass="11311">MSDSPPLVSAALRFLFRHLSQRHEVLQTCKQVQLLVSDSDVANKAKQISTVCISGWSNPKSLGQKGQNGHGRERSRMSSSQIQRMLDIKYDAIRTSNLTKL</sequence>
<accession>E9GBW1</accession>
<dbReference type="Proteomes" id="UP000000305">
    <property type="component" value="Unassembled WGS sequence"/>
</dbReference>